<evidence type="ECO:0000256" key="1">
    <source>
        <dbReference type="ARBA" id="ARBA00022448"/>
    </source>
</evidence>
<keyword evidence="3" id="KW-0547">Nucleotide-binding</keyword>
<dbReference type="InterPro" id="IPR027417">
    <property type="entry name" value="P-loop_NTPase"/>
</dbReference>
<dbReference type="HOGENOM" id="CLU_000604_1_22_0"/>
<dbReference type="SMART" id="SM00382">
    <property type="entry name" value="AAA"/>
    <property type="match status" value="1"/>
</dbReference>
<dbReference type="InterPro" id="IPR003593">
    <property type="entry name" value="AAA+_ATPase"/>
</dbReference>
<dbReference type="Gene3D" id="3.40.50.300">
    <property type="entry name" value="P-loop containing nucleotide triphosphate hydrolases"/>
    <property type="match status" value="1"/>
</dbReference>
<comment type="caution">
    <text evidence="6">The sequence shown here is derived from an EMBL/GenBank/DDBJ whole genome shotgun (WGS) entry which is preliminary data.</text>
</comment>
<dbReference type="GO" id="GO:0016020">
    <property type="term" value="C:membrane"/>
    <property type="evidence" value="ECO:0007669"/>
    <property type="project" value="InterPro"/>
</dbReference>
<keyword evidence="6" id="KW-0378">Hydrolase</keyword>
<proteinExistence type="predicted"/>
<dbReference type="EC" id="3.6.3.27" evidence="6"/>
<dbReference type="PANTHER" id="PTHR43423:SF1">
    <property type="entry name" value="ABC TRANSPORTER I FAMILY MEMBER 17"/>
    <property type="match status" value="1"/>
</dbReference>
<evidence type="ECO:0000256" key="4">
    <source>
        <dbReference type="ARBA" id="ARBA00022840"/>
    </source>
</evidence>
<dbReference type="SUPFAM" id="SSF52540">
    <property type="entry name" value="P-loop containing nucleoside triphosphate hydrolases"/>
    <property type="match status" value="1"/>
</dbReference>
<dbReference type="GO" id="GO:0016887">
    <property type="term" value="F:ATP hydrolysis activity"/>
    <property type="evidence" value="ECO:0007669"/>
    <property type="project" value="InterPro"/>
</dbReference>
<evidence type="ECO:0000256" key="3">
    <source>
        <dbReference type="ARBA" id="ARBA00022741"/>
    </source>
</evidence>
<keyword evidence="2" id="KW-0592">Phosphate transport</keyword>
<dbReference type="InterPro" id="IPR017871">
    <property type="entry name" value="ABC_transporter-like_CS"/>
</dbReference>
<dbReference type="PROSITE" id="PS00211">
    <property type="entry name" value="ABC_TRANSPORTER_1"/>
    <property type="match status" value="1"/>
</dbReference>
<evidence type="ECO:0000256" key="2">
    <source>
        <dbReference type="ARBA" id="ARBA00022592"/>
    </source>
</evidence>
<evidence type="ECO:0000259" key="5">
    <source>
        <dbReference type="PROSITE" id="PS50893"/>
    </source>
</evidence>
<dbReference type="InterPro" id="IPR003439">
    <property type="entry name" value="ABC_transporter-like_ATP-bd"/>
</dbReference>
<reference evidence="6 7" key="1">
    <citation type="journal article" date="2013" name="Front. Microbiol.">
        <title>The genome of Nitrospina gracilis illuminates the metabolism and evolution of the major marine nitrite oxidizer.</title>
        <authorList>
            <person name="Luecker S."/>
            <person name="Nowka B."/>
            <person name="Rattei T."/>
            <person name="Spieck E."/>
            <person name="and Daims H."/>
        </authorList>
    </citation>
    <scope>NUCLEOTIDE SEQUENCE [LARGE SCALE GENOMIC DNA]</scope>
    <source>
        <strain evidence="6 7">3/211</strain>
    </source>
</reference>
<keyword evidence="4 6" id="KW-0067">ATP-binding</keyword>
<dbReference type="OrthoDB" id="9809450at2"/>
<feature type="domain" description="ABC transporter" evidence="5">
    <location>
        <begin position="7"/>
        <end position="234"/>
    </location>
</feature>
<dbReference type="GO" id="GO:0035435">
    <property type="term" value="P:phosphate ion transmembrane transport"/>
    <property type="evidence" value="ECO:0007669"/>
    <property type="project" value="InterPro"/>
</dbReference>
<dbReference type="GO" id="GO:0005315">
    <property type="term" value="F:phosphate transmembrane transporter activity"/>
    <property type="evidence" value="ECO:0007669"/>
    <property type="project" value="InterPro"/>
</dbReference>
<organism evidence="6 7">
    <name type="scientific">Nitrospina gracilis (strain 3/211)</name>
    <dbReference type="NCBI Taxonomy" id="1266370"/>
    <lineage>
        <taxon>Bacteria</taxon>
        <taxon>Pseudomonadati</taxon>
        <taxon>Nitrospinota/Tectimicrobiota group</taxon>
        <taxon>Nitrospinota</taxon>
        <taxon>Nitrospinia</taxon>
        <taxon>Nitrospinales</taxon>
        <taxon>Nitrospinaceae</taxon>
        <taxon>Nitrospina</taxon>
    </lineage>
</organism>
<dbReference type="InterPro" id="IPR005670">
    <property type="entry name" value="PstB-like"/>
</dbReference>
<name>M1YHL1_NITG3</name>
<dbReference type="RefSeq" id="WP_005006957.1">
    <property type="nucleotide sequence ID" value="NZ_HG422173.1"/>
</dbReference>
<dbReference type="CDD" id="cd03260">
    <property type="entry name" value="ABC_PstB_phosphate_transporter"/>
    <property type="match status" value="1"/>
</dbReference>
<keyword evidence="1" id="KW-0813">Transport</keyword>
<gene>
    <name evidence="6" type="primary">pstB</name>
    <name evidence="6" type="ORF">NITGR_20010</name>
</gene>
<dbReference type="GO" id="GO:0005524">
    <property type="term" value="F:ATP binding"/>
    <property type="evidence" value="ECO:0007669"/>
    <property type="project" value="UniProtKB-KW"/>
</dbReference>
<dbReference type="EMBL" id="CAQJ01000022">
    <property type="protein sequence ID" value="CCQ89975.1"/>
    <property type="molecule type" value="Genomic_DNA"/>
</dbReference>
<dbReference type="PROSITE" id="PS50893">
    <property type="entry name" value="ABC_TRANSPORTER_2"/>
    <property type="match status" value="1"/>
</dbReference>
<dbReference type="AlphaFoldDB" id="M1YHL1"/>
<accession>M1YHL1</accession>
<sequence>MSDQPVLSLEAVTLRYGDRVILENGYGVFPRNSVCALTGASGSGKSTLLRTFCRMNDALPGFVVEGTVSVLGQDIYNGPVDEYTLRRRVGLIFQKPCMFPKSIYHNVVFGLRHHLSEKKSEFPERAEQALKKAFLWNEVKDRLDDPAPTLSQGQQQRLAIARTLAVDPEILLMDEPTSALDPKSARAIEELILSLKSRHTIVWVTHQVEQARRTADCILRMENRTLRVDNGQPI</sequence>
<evidence type="ECO:0000313" key="7">
    <source>
        <dbReference type="Proteomes" id="UP000011704"/>
    </source>
</evidence>
<dbReference type="STRING" id="1266370.NITGR_20010"/>
<protein>
    <submittedName>
        <fullName evidence="6">Phosphate ABC transporter, ATP-binding protein</fullName>
        <ecNumber evidence="6">3.6.3.27</ecNumber>
    </submittedName>
</protein>
<evidence type="ECO:0000313" key="6">
    <source>
        <dbReference type="EMBL" id="CCQ89975.1"/>
    </source>
</evidence>
<dbReference type="PANTHER" id="PTHR43423">
    <property type="entry name" value="ABC TRANSPORTER I FAMILY MEMBER 17"/>
    <property type="match status" value="1"/>
</dbReference>
<dbReference type="Pfam" id="PF00005">
    <property type="entry name" value="ABC_tran"/>
    <property type="match status" value="1"/>
</dbReference>
<keyword evidence="7" id="KW-1185">Reference proteome</keyword>
<dbReference type="Proteomes" id="UP000011704">
    <property type="component" value="Unassembled WGS sequence"/>
</dbReference>
<dbReference type="InParanoid" id="M1YHL1"/>